<dbReference type="AlphaFoldDB" id="A0A1G4NXA4"/>
<dbReference type="GeneID" id="30001068"/>
<protein>
    <recommendedName>
        <fullName evidence="6">Large ribosomal subunit protein bL21c</fullName>
    </recommendedName>
</protein>
<dbReference type="GO" id="GO:1990904">
    <property type="term" value="C:ribonucleoprotein complex"/>
    <property type="evidence" value="ECO:0007669"/>
    <property type="project" value="UniProtKB-KW"/>
</dbReference>
<dbReference type="HAMAP" id="MF_01363">
    <property type="entry name" value="Ribosomal_bL21"/>
    <property type="match status" value="1"/>
</dbReference>
<dbReference type="PROSITE" id="PS01169">
    <property type="entry name" value="RIBOSOMAL_L21"/>
    <property type="match status" value="1"/>
</dbReference>
<evidence type="ECO:0000256" key="2">
    <source>
        <dbReference type="ARBA" id="ARBA00022730"/>
    </source>
</evidence>
<comment type="function">
    <text evidence="6 7">This protein binds to 23S rRNA.</text>
</comment>
<reference evidence="8" key="2">
    <citation type="submission" date="2016-10" db="EMBL/GenBank/DDBJ databases">
        <authorList>
            <person name="de Groot N.N."/>
        </authorList>
    </citation>
    <scope>NUCLEOTIDE SEQUENCE</scope>
    <source>
        <strain evidence="8">J.0081</strain>
    </source>
</reference>
<dbReference type="InterPro" id="IPR001787">
    <property type="entry name" value="Ribosomal_bL21"/>
</dbReference>
<dbReference type="GO" id="GO:0006412">
    <property type="term" value="P:translation"/>
    <property type="evidence" value="ECO:0007669"/>
    <property type="project" value="UniProtKB-UniRule"/>
</dbReference>
<dbReference type="EMBL" id="LT622873">
    <property type="protein sequence ID" value="SCW23300.1"/>
    <property type="molecule type" value="Genomic_DNA"/>
</dbReference>
<reference evidence="8" key="1">
    <citation type="submission" date="2016-10" db="EMBL/GenBank/DDBJ databases">
        <title>Chloroplast genomes as a tool to resolve red algal phylogenies: a case study in the Nemaliales.</title>
        <authorList>
            <person name="Costa J.F."/>
            <person name="Lin S.M."/>
            <person name="Macaya E.C."/>
            <person name="Fernandez-Garcia C."/>
            <person name="Verbruggen H."/>
        </authorList>
    </citation>
    <scope>NUCLEOTIDE SEQUENCE</scope>
    <source>
        <strain evidence="8">J.0081</strain>
    </source>
</reference>
<keyword evidence="4 6" id="KW-0689">Ribosomal protein</keyword>
<evidence type="ECO:0000256" key="6">
    <source>
        <dbReference type="HAMAP-Rule" id="MF_01363"/>
    </source>
</evidence>
<dbReference type="GO" id="GO:0005840">
    <property type="term" value="C:ribosome"/>
    <property type="evidence" value="ECO:0007669"/>
    <property type="project" value="UniProtKB-KW"/>
</dbReference>
<dbReference type="SUPFAM" id="SSF141091">
    <property type="entry name" value="L21p-like"/>
    <property type="match status" value="1"/>
</dbReference>
<keyword evidence="5 6" id="KW-0687">Ribonucleoprotein</keyword>
<dbReference type="PANTHER" id="PTHR21349">
    <property type="entry name" value="50S RIBOSOMAL PROTEIN L21"/>
    <property type="match status" value="1"/>
</dbReference>
<comment type="similarity">
    <text evidence="1 6 7">Belongs to the bacterial ribosomal protein bL21 family.</text>
</comment>
<evidence type="ECO:0000256" key="7">
    <source>
        <dbReference type="RuleBase" id="RU000563"/>
    </source>
</evidence>
<accession>A0A1G4NXA4</accession>
<geneLocation type="chloroplast" evidence="8"/>
<organism evidence="8">
    <name type="scientific">Scinaia undulata</name>
    <dbReference type="NCBI Taxonomy" id="1884664"/>
    <lineage>
        <taxon>Eukaryota</taxon>
        <taxon>Rhodophyta</taxon>
        <taxon>Florideophyceae</taxon>
        <taxon>Nemaliophycidae</taxon>
        <taxon>Nemaliales</taxon>
        <taxon>Scinaiaceae</taxon>
        <taxon>Scinaia</taxon>
    </lineage>
</organism>
<sequence length="105" mass="12215">MIYAILETGGKQIWVKPGRFYDINKIYAKPGEYIKLEKVLLLNNEDNLQIGQPCIPNTYIKGKVLKHMKGRKVTIFKMKPKKNMRSKNGHRQSISRILIESIQTK</sequence>
<dbReference type="RefSeq" id="YP_009314845.1">
    <property type="nucleotide sequence ID" value="NC_031664.1"/>
</dbReference>
<comment type="subcellular location">
    <subcellularLocation>
        <location evidence="6">Plastid</location>
        <location evidence="6">Chloroplast</location>
    </subcellularLocation>
</comment>
<dbReference type="Pfam" id="PF00829">
    <property type="entry name" value="Ribosomal_L21p"/>
    <property type="match status" value="1"/>
</dbReference>
<keyword evidence="8" id="KW-0150">Chloroplast</keyword>
<dbReference type="InterPro" id="IPR036164">
    <property type="entry name" value="bL21-like_sf"/>
</dbReference>
<evidence type="ECO:0000313" key="8">
    <source>
        <dbReference type="EMBL" id="SCW23300.1"/>
    </source>
</evidence>
<name>A0A1G4NXA4_9FLOR</name>
<keyword evidence="8" id="KW-0934">Plastid</keyword>
<dbReference type="GO" id="GO:0019843">
    <property type="term" value="F:rRNA binding"/>
    <property type="evidence" value="ECO:0007669"/>
    <property type="project" value="UniProtKB-UniRule"/>
</dbReference>
<gene>
    <name evidence="6 8" type="primary">rpl21</name>
    <name evidence="8" type="ORF">J0081_18</name>
</gene>
<comment type="subunit">
    <text evidence="6 7">Part of the 50S ribosomal subunit.</text>
</comment>
<dbReference type="GO" id="GO:0003735">
    <property type="term" value="F:structural constituent of ribosome"/>
    <property type="evidence" value="ECO:0007669"/>
    <property type="project" value="InterPro"/>
</dbReference>
<evidence type="ECO:0000256" key="4">
    <source>
        <dbReference type="ARBA" id="ARBA00022980"/>
    </source>
</evidence>
<evidence type="ECO:0000256" key="3">
    <source>
        <dbReference type="ARBA" id="ARBA00022884"/>
    </source>
</evidence>
<proteinExistence type="inferred from homology"/>
<keyword evidence="2 6" id="KW-0699">rRNA-binding</keyword>
<evidence type="ECO:0000256" key="5">
    <source>
        <dbReference type="ARBA" id="ARBA00023274"/>
    </source>
</evidence>
<dbReference type="PANTHER" id="PTHR21349:SF0">
    <property type="entry name" value="LARGE RIBOSOMAL SUBUNIT PROTEIN BL21M"/>
    <property type="match status" value="1"/>
</dbReference>
<dbReference type="NCBIfam" id="TIGR00061">
    <property type="entry name" value="L21"/>
    <property type="match status" value="1"/>
</dbReference>
<dbReference type="InterPro" id="IPR028909">
    <property type="entry name" value="bL21-like"/>
</dbReference>
<dbReference type="InterPro" id="IPR018258">
    <property type="entry name" value="Ribosomal_bL21_CS"/>
</dbReference>
<keyword evidence="3 6" id="KW-0694">RNA-binding</keyword>
<dbReference type="GO" id="GO:0009507">
    <property type="term" value="C:chloroplast"/>
    <property type="evidence" value="ECO:0007669"/>
    <property type="project" value="UniProtKB-SubCell"/>
</dbReference>
<evidence type="ECO:0000256" key="1">
    <source>
        <dbReference type="ARBA" id="ARBA00008563"/>
    </source>
</evidence>